<keyword evidence="2" id="KW-1185">Reference proteome</keyword>
<name>A0A197JCH0_9FUNG</name>
<proteinExistence type="predicted"/>
<sequence length="239" mass="26770">MHQTEERQDKVQAVRPVFKRALSTTSTSTETTTSSSCTTEISTIPQADIINIPCQTDPATGTDIVLWDDVLAVYKDALFIRHETRALPFMKDGKSNDINPLRITAIPDTVLEIVIDGQVVFTPTASPQQQQKQQHQQCAPKQSRRNLTFDPLVIPTTASVPPERSQSPISIRRDPFMFLMSLMGLMMRGSLSFRTMMMISITMSGMLWPTLTYQNNTPTASMEHNRFLTCHTPISPNSP</sequence>
<reference evidence="1 2" key="1">
    <citation type="submission" date="2016-05" db="EMBL/GenBank/DDBJ databases">
        <title>Genome sequencing reveals origins of a unique bacterial endosymbiosis in the earliest lineages of terrestrial Fungi.</title>
        <authorList>
            <consortium name="DOE Joint Genome Institute"/>
            <person name="Uehling J."/>
            <person name="Gryganskyi A."/>
            <person name="Hameed K."/>
            <person name="Tschaplinski T."/>
            <person name="Misztal P."/>
            <person name="Wu S."/>
            <person name="Desiro A."/>
            <person name="Vande Pol N."/>
            <person name="Du Z.-Y."/>
            <person name="Zienkiewicz A."/>
            <person name="Zienkiewicz K."/>
            <person name="Morin E."/>
            <person name="Tisserant E."/>
            <person name="Splivallo R."/>
            <person name="Hainaut M."/>
            <person name="Henrissat B."/>
            <person name="Ohm R."/>
            <person name="Kuo A."/>
            <person name="Yan J."/>
            <person name="Lipzen A."/>
            <person name="Nolan M."/>
            <person name="Labutti K."/>
            <person name="Barry K."/>
            <person name="Goldstein A."/>
            <person name="Labbe J."/>
            <person name="Schadt C."/>
            <person name="Tuskan G."/>
            <person name="Grigoriev I."/>
            <person name="Martin F."/>
            <person name="Vilgalys R."/>
            <person name="Bonito G."/>
        </authorList>
    </citation>
    <scope>NUCLEOTIDE SEQUENCE [LARGE SCALE GENOMIC DNA]</scope>
    <source>
        <strain evidence="1 2">AG-77</strain>
    </source>
</reference>
<dbReference type="OrthoDB" id="2424459at2759"/>
<dbReference type="Proteomes" id="UP000078512">
    <property type="component" value="Unassembled WGS sequence"/>
</dbReference>
<gene>
    <name evidence="1" type="ORF">K457DRAFT_1129363</name>
</gene>
<organism evidence="1 2">
    <name type="scientific">Linnemannia elongata AG-77</name>
    <dbReference type="NCBI Taxonomy" id="1314771"/>
    <lineage>
        <taxon>Eukaryota</taxon>
        <taxon>Fungi</taxon>
        <taxon>Fungi incertae sedis</taxon>
        <taxon>Mucoromycota</taxon>
        <taxon>Mortierellomycotina</taxon>
        <taxon>Mortierellomycetes</taxon>
        <taxon>Mortierellales</taxon>
        <taxon>Mortierellaceae</taxon>
        <taxon>Linnemannia</taxon>
    </lineage>
</organism>
<evidence type="ECO:0000313" key="1">
    <source>
        <dbReference type="EMBL" id="OAQ22805.1"/>
    </source>
</evidence>
<protein>
    <submittedName>
        <fullName evidence="1">Uncharacterized protein</fullName>
    </submittedName>
</protein>
<dbReference type="AlphaFoldDB" id="A0A197JCH0"/>
<accession>A0A197JCH0</accession>
<dbReference type="EMBL" id="KV442141">
    <property type="protein sequence ID" value="OAQ22805.1"/>
    <property type="molecule type" value="Genomic_DNA"/>
</dbReference>
<evidence type="ECO:0000313" key="2">
    <source>
        <dbReference type="Proteomes" id="UP000078512"/>
    </source>
</evidence>